<keyword evidence="5" id="KW-1185">Reference proteome</keyword>
<dbReference type="InterPro" id="IPR028994">
    <property type="entry name" value="Integrin_alpha_N"/>
</dbReference>
<evidence type="ECO:0000256" key="1">
    <source>
        <dbReference type="ARBA" id="ARBA00022729"/>
    </source>
</evidence>
<reference evidence="4" key="1">
    <citation type="submission" date="2021-08" db="EMBL/GenBank/DDBJ databases">
        <authorList>
            <person name="Stevens D.C."/>
        </authorList>
    </citation>
    <scope>NUCLEOTIDE SEQUENCE</scope>
    <source>
        <strain evidence="4">DSM 53165</strain>
    </source>
</reference>
<dbReference type="InterPro" id="IPR013517">
    <property type="entry name" value="FG-GAP"/>
</dbReference>
<name>A0ABS7U058_9BACT</name>
<dbReference type="PANTHER" id="PTHR46580:SF2">
    <property type="entry name" value="MAM DOMAIN-CONTAINING PROTEIN"/>
    <property type="match status" value="1"/>
</dbReference>
<evidence type="ECO:0000256" key="2">
    <source>
        <dbReference type="SAM" id="MobiDB-lite"/>
    </source>
</evidence>
<protein>
    <submittedName>
        <fullName evidence="4">FG-GAP-like repeat-containing protein</fullName>
    </submittedName>
</protein>
<feature type="signal peptide" evidence="3">
    <location>
        <begin position="1"/>
        <end position="17"/>
    </location>
</feature>
<feature type="region of interest" description="Disordered" evidence="2">
    <location>
        <begin position="19"/>
        <end position="102"/>
    </location>
</feature>
<dbReference type="EMBL" id="JAIRAU010000043">
    <property type="protein sequence ID" value="MBZ5713755.1"/>
    <property type="molecule type" value="Genomic_DNA"/>
</dbReference>
<evidence type="ECO:0000313" key="4">
    <source>
        <dbReference type="EMBL" id="MBZ5713755.1"/>
    </source>
</evidence>
<feature type="compositionally biased region" description="Low complexity" evidence="2">
    <location>
        <begin position="30"/>
        <end position="84"/>
    </location>
</feature>
<accession>A0ABS7U058</accession>
<evidence type="ECO:0000256" key="3">
    <source>
        <dbReference type="SAM" id="SignalP"/>
    </source>
</evidence>
<feature type="compositionally biased region" description="Low complexity" evidence="2">
    <location>
        <begin position="92"/>
        <end position="102"/>
    </location>
</feature>
<evidence type="ECO:0000313" key="5">
    <source>
        <dbReference type="Proteomes" id="UP001139031"/>
    </source>
</evidence>
<dbReference type="RefSeq" id="WP_224195486.1">
    <property type="nucleotide sequence ID" value="NZ_JAIRAU010000043.1"/>
</dbReference>
<dbReference type="Gene3D" id="2.130.10.130">
    <property type="entry name" value="Integrin alpha, N-terminal"/>
    <property type="match status" value="1"/>
</dbReference>
<keyword evidence="1 3" id="KW-0732">Signal</keyword>
<gene>
    <name evidence="4" type="ORF">K7C98_31380</name>
</gene>
<comment type="caution">
    <text evidence="4">The sequence shown here is derived from an EMBL/GenBank/DDBJ whole genome shotgun (WGS) entry which is preliminary data.</text>
</comment>
<dbReference type="Pfam" id="PF13517">
    <property type="entry name" value="FG-GAP_3"/>
    <property type="match status" value="1"/>
</dbReference>
<dbReference type="SUPFAM" id="SSF69318">
    <property type="entry name" value="Integrin alpha N-terminal domain"/>
    <property type="match status" value="2"/>
</dbReference>
<dbReference type="PANTHER" id="PTHR46580">
    <property type="entry name" value="SENSOR KINASE-RELATED"/>
    <property type="match status" value="1"/>
</dbReference>
<organism evidence="4 5">
    <name type="scientific">Nannocystis pusilla</name>
    <dbReference type="NCBI Taxonomy" id="889268"/>
    <lineage>
        <taxon>Bacteria</taxon>
        <taxon>Pseudomonadati</taxon>
        <taxon>Myxococcota</taxon>
        <taxon>Polyangia</taxon>
        <taxon>Nannocystales</taxon>
        <taxon>Nannocystaceae</taxon>
        <taxon>Nannocystis</taxon>
    </lineage>
</organism>
<sequence>MKRRLVAVFALAPLACGDDTRATAGASDSATTMPTTATTPTTEATGTSTTTTTSPTTSEGTTTEDPVVPTSTSTTAPSTTTTGTTGPGATGPGTTTDATTGEPIDVCKVQDDMDAVGECDQEAPPDSFDPELQWTWTGPNGDAYSIVTPLVANVTDDNADGVIDLCDTPDIVVVASPYSGSVGQTGRVYVLDGATGAQHAVFATSVDHTVTPAIGDIDGDGLPEIVTSVVGGNPIAFEHDGAHKWTSASGWPEVYSGSIALGDVDNDGDVEILAGNRLFDHNGVLLVTLNQPAGNWSSSALADLDGDGDLEIVLGHAAFQHTGEALFVSAVAPGYPSIADLDGDGLPEVLVTNMNGLSLLNHDGSIIFQDQQPTGDPPFNTNWLRPSTVHDFDGDGESEFAVSSANNYTVYRPQGPTILWKAPVSDFSGIAAGTAFDFLGDGVAEAMYADEQTMFIFGGAGEVLLQIPRSSGTLSEYPVVADVDNDGQADIVVVSNAYGKNDPNITCVEDNVNGQSGVRVFGTAGGKWVRTRRVWNQHTYHITNVNEDGTIPAGEEPNWTVPGFNNFRQNKQPGSEFGAPDAIVAIAPLCEDEDYSLAATVRNIGEAALPAGVVVGFYTGEPGSGTKVGELVTSKALYPLESETLTLPFNDAPEDVKNGVVAIYAVVDDTMVPHPEWQECRTDNNTGTSSGKCLIAG</sequence>
<proteinExistence type="predicted"/>
<dbReference type="Proteomes" id="UP001139031">
    <property type="component" value="Unassembled WGS sequence"/>
</dbReference>
<feature type="chain" id="PRO_5045404185" evidence="3">
    <location>
        <begin position="18"/>
        <end position="697"/>
    </location>
</feature>